<evidence type="ECO:0000256" key="2">
    <source>
        <dbReference type="ARBA" id="ARBA00023315"/>
    </source>
</evidence>
<dbReference type="RefSeq" id="WP_114827199.1">
    <property type="nucleotide sequence ID" value="NZ_QQTO01000019.1"/>
</dbReference>
<evidence type="ECO:0000313" key="5">
    <source>
        <dbReference type="Proteomes" id="UP000255207"/>
    </source>
</evidence>
<proteinExistence type="predicted"/>
<reference evidence="5" key="1">
    <citation type="submission" date="2018-07" db="EMBL/GenBank/DDBJ databases">
        <authorList>
            <person name="Safronova V.I."/>
            <person name="Chirak E.R."/>
            <person name="Sazanova A.L."/>
        </authorList>
    </citation>
    <scope>NUCLEOTIDE SEQUENCE [LARGE SCALE GENOMIC DNA]</scope>
    <source>
        <strain evidence="5">RCAM04685</strain>
    </source>
</reference>
<feature type="domain" description="N-acetyltransferase" evidence="3">
    <location>
        <begin position="1"/>
        <end position="140"/>
    </location>
</feature>
<accession>A0A370LAU1</accession>
<keyword evidence="2" id="KW-0012">Acyltransferase</keyword>
<dbReference type="Proteomes" id="UP000255207">
    <property type="component" value="Unassembled WGS sequence"/>
</dbReference>
<comment type="caution">
    <text evidence="4">The sequence shown here is derived from an EMBL/GenBank/DDBJ whole genome shotgun (WGS) entry which is preliminary data.</text>
</comment>
<dbReference type="AlphaFoldDB" id="A0A370LAU1"/>
<dbReference type="CDD" id="cd04301">
    <property type="entry name" value="NAT_SF"/>
    <property type="match status" value="1"/>
</dbReference>
<dbReference type="InterPro" id="IPR050832">
    <property type="entry name" value="Bact_Acetyltransf"/>
</dbReference>
<dbReference type="EMBL" id="QQTP01000001">
    <property type="protein sequence ID" value="RDJ29082.1"/>
    <property type="molecule type" value="Genomic_DNA"/>
</dbReference>
<gene>
    <name evidence="4" type="ORF">DWE98_00420</name>
</gene>
<keyword evidence="1 4" id="KW-0808">Transferase</keyword>
<dbReference type="InterPro" id="IPR016181">
    <property type="entry name" value="Acyl_CoA_acyltransferase"/>
</dbReference>
<dbReference type="Gene3D" id="3.40.630.30">
    <property type="match status" value="1"/>
</dbReference>
<dbReference type="PANTHER" id="PTHR43877">
    <property type="entry name" value="AMINOALKYLPHOSPHONATE N-ACETYLTRANSFERASE-RELATED-RELATED"/>
    <property type="match status" value="1"/>
</dbReference>
<name>A0A370LAU1_9HYPH</name>
<dbReference type="PROSITE" id="PS51186">
    <property type="entry name" value="GNAT"/>
    <property type="match status" value="1"/>
</dbReference>
<dbReference type="InterPro" id="IPR000182">
    <property type="entry name" value="GNAT_dom"/>
</dbReference>
<keyword evidence="5" id="KW-1185">Reference proteome</keyword>
<sequence>MTIRPAKPADLSRIGEIRHVVMENALSGASQASDVEVASWYMDQAIFLVSEKDGEIAGFTCANRQTGHIWALFVDPTLEGRGHGRALLDAALADLVRFGRRQSSLTTGAGTRAERFYRRHGWQSMDRTLNGQVAFTKALVPQ</sequence>
<dbReference type="OrthoDB" id="7356080at2"/>
<evidence type="ECO:0000259" key="3">
    <source>
        <dbReference type="PROSITE" id="PS51186"/>
    </source>
</evidence>
<organism evidence="4 5">
    <name type="scientific">Bosea caraganae</name>
    <dbReference type="NCBI Taxonomy" id="2763117"/>
    <lineage>
        <taxon>Bacteria</taxon>
        <taxon>Pseudomonadati</taxon>
        <taxon>Pseudomonadota</taxon>
        <taxon>Alphaproteobacteria</taxon>
        <taxon>Hyphomicrobiales</taxon>
        <taxon>Boseaceae</taxon>
        <taxon>Bosea</taxon>
    </lineage>
</organism>
<evidence type="ECO:0000313" key="4">
    <source>
        <dbReference type="EMBL" id="RDJ29082.1"/>
    </source>
</evidence>
<evidence type="ECO:0000256" key="1">
    <source>
        <dbReference type="ARBA" id="ARBA00022679"/>
    </source>
</evidence>
<protein>
    <submittedName>
        <fullName evidence="4">GNAT family N-acetyltransferase</fullName>
    </submittedName>
</protein>
<dbReference type="SUPFAM" id="SSF55729">
    <property type="entry name" value="Acyl-CoA N-acyltransferases (Nat)"/>
    <property type="match status" value="1"/>
</dbReference>
<dbReference type="Pfam" id="PF13673">
    <property type="entry name" value="Acetyltransf_10"/>
    <property type="match status" value="1"/>
</dbReference>
<dbReference type="GO" id="GO:0016747">
    <property type="term" value="F:acyltransferase activity, transferring groups other than amino-acyl groups"/>
    <property type="evidence" value="ECO:0007669"/>
    <property type="project" value="InterPro"/>
</dbReference>